<keyword evidence="13" id="KW-1185">Reference proteome</keyword>
<evidence type="ECO:0000256" key="4">
    <source>
        <dbReference type="ARBA" id="ARBA00022833"/>
    </source>
</evidence>
<dbReference type="Proteomes" id="UP000428333">
    <property type="component" value="Linkage Group LG03"/>
</dbReference>
<gene>
    <name evidence="12" type="ORF">C3L33_04968</name>
</gene>
<evidence type="ECO:0000256" key="7">
    <source>
        <dbReference type="PIRSR" id="PIRSR627057-1"/>
    </source>
</evidence>
<dbReference type="GO" id="GO:0071586">
    <property type="term" value="P:CAAX-box protein processing"/>
    <property type="evidence" value="ECO:0007669"/>
    <property type="project" value="UniProtKB-UniRule"/>
</dbReference>
<keyword evidence="1 9" id="KW-0645">Protease</keyword>
<feature type="non-terminal residue" evidence="12">
    <location>
        <position position="1"/>
    </location>
</feature>
<dbReference type="Pfam" id="PF01435">
    <property type="entry name" value="Peptidase_M48"/>
    <property type="match status" value="1"/>
</dbReference>
<feature type="active site" description="Proton donor" evidence="7">
    <location>
        <position position="389"/>
    </location>
</feature>
<dbReference type="EC" id="3.4.24.84" evidence="9"/>
<feature type="transmembrane region" description="Helical" evidence="9">
    <location>
        <begin position="12"/>
        <end position="31"/>
    </location>
</feature>
<dbReference type="AlphaFoldDB" id="A0A6A4M480"/>
<dbReference type="EMBL" id="QEFC01000596">
    <property type="protein sequence ID" value="KAE9463124.1"/>
    <property type="molecule type" value="Genomic_DNA"/>
</dbReference>
<dbReference type="InterPro" id="IPR001915">
    <property type="entry name" value="Peptidase_M48"/>
</dbReference>
<name>A0A6A4M480_9ERIC</name>
<keyword evidence="9" id="KW-0256">Endoplasmic reticulum</keyword>
<evidence type="ECO:0000259" key="10">
    <source>
        <dbReference type="Pfam" id="PF01435"/>
    </source>
</evidence>
<dbReference type="InterPro" id="IPR027057">
    <property type="entry name" value="CAXX_Prtase_1"/>
</dbReference>
<comment type="caution">
    <text evidence="12">The sequence shown here is derived from an EMBL/GenBank/DDBJ whole genome shotgun (WGS) entry which is preliminary data.</text>
</comment>
<reference evidence="12 13" key="1">
    <citation type="journal article" date="2019" name="Genome Biol. Evol.">
        <title>The Rhododendron genome and chromosomal organization provide insight into shared whole-genome duplications across the heath family (Ericaceae).</title>
        <authorList>
            <person name="Soza V.L."/>
            <person name="Lindsley D."/>
            <person name="Waalkes A."/>
            <person name="Ramage E."/>
            <person name="Patwardhan R.P."/>
            <person name="Burton J.N."/>
            <person name="Adey A."/>
            <person name="Kumar A."/>
            <person name="Qiu R."/>
            <person name="Shendure J."/>
            <person name="Hall B."/>
        </authorList>
    </citation>
    <scope>NUCLEOTIDE SEQUENCE [LARGE SCALE GENOMIC DNA]</scope>
    <source>
        <strain evidence="12">RSF 1966-606</strain>
    </source>
</reference>
<evidence type="ECO:0000256" key="8">
    <source>
        <dbReference type="PIRSR" id="PIRSR627057-2"/>
    </source>
</evidence>
<keyword evidence="9" id="KW-0812">Transmembrane</keyword>
<dbReference type="InterPro" id="IPR032456">
    <property type="entry name" value="Peptidase_M48_N"/>
</dbReference>
<evidence type="ECO:0000313" key="13">
    <source>
        <dbReference type="Proteomes" id="UP000428333"/>
    </source>
</evidence>
<dbReference type="GO" id="GO:0046872">
    <property type="term" value="F:metal ion binding"/>
    <property type="evidence" value="ECO:0007669"/>
    <property type="project" value="UniProtKB-UniRule"/>
</dbReference>
<feature type="transmembrane region" description="Helical" evidence="9">
    <location>
        <begin position="167"/>
        <end position="186"/>
    </location>
</feature>
<organism evidence="12 13">
    <name type="scientific">Rhododendron williamsianum</name>
    <dbReference type="NCBI Taxonomy" id="262921"/>
    <lineage>
        <taxon>Eukaryota</taxon>
        <taxon>Viridiplantae</taxon>
        <taxon>Streptophyta</taxon>
        <taxon>Embryophyta</taxon>
        <taxon>Tracheophyta</taxon>
        <taxon>Spermatophyta</taxon>
        <taxon>Magnoliopsida</taxon>
        <taxon>eudicotyledons</taxon>
        <taxon>Gunneridae</taxon>
        <taxon>Pentapetalae</taxon>
        <taxon>asterids</taxon>
        <taxon>Ericales</taxon>
        <taxon>Ericaceae</taxon>
        <taxon>Ericoideae</taxon>
        <taxon>Rhodoreae</taxon>
        <taxon>Rhododendron</taxon>
    </lineage>
</organism>
<evidence type="ECO:0000256" key="6">
    <source>
        <dbReference type="ARBA" id="ARBA00044456"/>
    </source>
</evidence>
<evidence type="ECO:0000256" key="2">
    <source>
        <dbReference type="ARBA" id="ARBA00022723"/>
    </source>
</evidence>
<keyword evidence="9" id="KW-0472">Membrane</keyword>
<comment type="catalytic activity">
    <reaction evidence="6 9">
        <text>Hydrolyzes the peptide bond -P2-(S-farnesyl or geranylgeranyl)C-P1'-P2'-P3'-COOH where P1' and P2' are amino acids with aliphatic side chains and P3' is any C-terminal residue.</text>
        <dbReference type="EC" id="3.4.24.84"/>
    </reaction>
</comment>
<dbReference type="PANTHER" id="PTHR10120">
    <property type="entry name" value="CAAX PRENYL PROTEASE 1"/>
    <property type="match status" value="1"/>
</dbReference>
<comment type="caution">
    <text evidence="9">Lacks conserved residue(s) required for the propagation of feature annotation.</text>
</comment>
<dbReference type="CDD" id="cd07343">
    <property type="entry name" value="M48A_Zmpste24p_like"/>
    <property type="match status" value="1"/>
</dbReference>
<feature type="binding site" evidence="8">
    <location>
        <position position="344"/>
    </location>
    <ligand>
        <name>Zn(2+)</name>
        <dbReference type="ChEBI" id="CHEBI:29105"/>
        <note>catalytic</note>
    </ligand>
</feature>
<feature type="domain" description="CAAX prenyl protease 1 N-terminal" evidence="11">
    <location>
        <begin position="39"/>
        <end position="222"/>
    </location>
</feature>
<dbReference type="OrthoDB" id="360839at2759"/>
<keyword evidence="4 8" id="KW-0862">Zinc</keyword>
<comment type="similarity">
    <text evidence="9">Belongs to the peptidase M48A family.</text>
</comment>
<keyword evidence="5 9" id="KW-0482">Metalloprotease</keyword>
<feature type="transmembrane region" description="Helical" evidence="9">
    <location>
        <begin position="73"/>
        <end position="99"/>
    </location>
</feature>
<evidence type="ECO:0000256" key="9">
    <source>
        <dbReference type="RuleBase" id="RU366005"/>
    </source>
</evidence>
<evidence type="ECO:0000259" key="11">
    <source>
        <dbReference type="Pfam" id="PF16491"/>
    </source>
</evidence>
<protein>
    <recommendedName>
        <fullName evidence="9">CAAX prenyl protease</fullName>
        <ecNumber evidence="9">3.4.24.84</ecNumber>
    </recommendedName>
</protein>
<accession>A0A6A4M480</accession>
<evidence type="ECO:0000256" key="1">
    <source>
        <dbReference type="ARBA" id="ARBA00022670"/>
    </source>
</evidence>
<keyword evidence="9" id="KW-1133">Transmembrane helix</keyword>
<dbReference type="GO" id="GO:0004222">
    <property type="term" value="F:metalloendopeptidase activity"/>
    <property type="evidence" value="ECO:0007669"/>
    <property type="project" value="UniProtKB-UniRule"/>
</dbReference>
<proteinExistence type="inferred from homology"/>
<feature type="active site" evidence="7">
    <location>
        <position position="341"/>
    </location>
</feature>
<keyword evidence="3 9" id="KW-0378">Hydrolase</keyword>
<evidence type="ECO:0000313" key="12">
    <source>
        <dbReference type="EMBL" id="KAE9463124.1"/>
    </source>
</evidence>
<dbReference type="Gene3D" id="3.30.2010.10">
    <property type="entry name" value="Metalloproteases ('zincins'), catalytic domain"/>
    <property type="match status" value="1"/>
</dbReference>
<feature type="transmembrane region" description="Helical" evidence="9">
    <location>
        <begin position="192"/>
        <end position="212"/>
    </location>
</feature>
<evidence type="ECO:0000256" key="5">
    <source>
        <dbReference type="ARBA" id="ARBA00023049"/>
    </source>
</evidence>
<dbReference type="Pfam" id="PF16491">
    <property type="entry name" value="Peptidase_M48_N"/>
    <property type="match status" value="1"/>
</dbReference>
<feature type="domain" description="Peptidase M48" evidence="10">
    <location>
        <begin position="226"/>
        <end position="442"/>
    </location>
</feature>
<comment type="subcellular location">
    <subcellularLocation>
        <location evidence="9">Endoplasmic reticulum membrane</location>
        <topology evidence="9">Multi-pass membrane protein</topology>
    </subcellularLocation>
</comment>
<feature type="binding site" evidence="8">
    <location>
        <position position="385"/>
    </location>
    <ligand>
        <name>Zn(2+)</name>
        <dbReference type="ChEBI" id="CHEBI:29105"/>
        <note>catalytic</note>
    </ligand>
</feature>
<dbReference type="GO" id="GO:0005789">
    <property type="term" value="C:endoplasmic reticulum membrane"/>
    <property type="evidence" value="ECO:0007669"/>
    <property type="project" value="UniProtKB-SubCell"/>
</dbReference>
<comment type="cofactor">
    <cofactor evidence="8 9">
        <name>Zn(2+)</name>
        <dbReference type="ChEBI" id="CHEBI:29105"/>
    </cofactor>
    <text evidence="8 9">Binds 1 zinc ion per subunit.</text>
</comment>
<feature type="binding site" evidence="8">
    <location>
        <position position="340"/>
    </location>
    <ligand>
        <name>Zn(2+)</name>
        <dbReference type="ChEBI" id="CHEBI:29105"/>
        <note>catalytic</note>
    </ligand>
</feature>
<evidence type="ECO:0000256" key="3">
    <source>
        <dbReference type="ARBA" id="ARBA00022801"/>
    </source>
</evidence>
<keyword evidence="2 8" id="KW-0479">Metal-binding</keyword>
<comment type="function">
    <text evidence="9">Proteolytically removes the C-terminal three residues of farnesylated proteins.</text>
</comment>
<sequence length="447" mass="51193">VTVVGFEVLCMSVNYCLIFCFPGFMILMYIFETYLDWRQHAALKLPTLPKTLEGVISQEKFEKSRAYSIDKSYFHFLHEFVTILMDCAILVFGVLPWFWKRSGDFLVYLGLSAENEIVHTLAFLAGVMIWSQITDLPFSLYSTFVIEARHGFNKQTIWLFFRDMIKGIILSIIIGPPVVAAIIVIVQKGGPYLAIYLWGFMFVLSLVMMTIYPTLIAPLFNKFTPLPEGELRDKIENLASSLRFPLKKLFVVDGSTRSSHSNAYMYGFFKNKRIVLYDTLIQQLEVSMTTMCCSSSDGSFHTSIFFFFLAGGHALHRQRLNKYLFVQCKNVEEVVAVIAHELGHWKLNHTMYSFIAVQVCFRPHTVTPLQHLVSFGLNLVSRSFEFQADAFAKKLGYGAPLRAGLVKLQEENLSAMNTDPWYSTYHYSHPPLVERLAAIDEPDKKED</sequence>